<sequence>MTIVINVTTKSRTENFRGANKHASYHTAGGHVVHGLSQPQRSHLYGLCSRNRISDEQEIGKMAEERYDGGENDMMEGAERATGILTHWTKQSARTCYFTSVFCDSVVSHRSRRPIFMLQQS</sequence>
<dbReference type="AlphaFoldDB" id="A0A4C1ZNN0"/>
<gene>
    <name evidence="1" type="ORF">EVAR_50079_1</name>
</gene>
<keyword evidence="2" id="KW-1185">Reference proteome</keyword>
<dbReference type="Proteomes" id="UP000299102">
    <property type="component" value="Unassembled WGS sequence"/>
</dbReference>
<accession>A0A4C1ZNN0</accession>
<proteinExistence type="predicted"/>
<evidence type="ECO:0000313" key="1">
    <source>
        <dbReference type="EMBL" id="GBP90086.1"/>
    </source>
</evidence>
<protein>
    <submittedName>
        <fullName evidence="1">Uncharacterized protein</fullName>
    </submittedName>
</protein>
<comment type="caution">
    <text evidence="1">The sequence shown here is derived from an EMBL/GenBank/DDBJ whole genome shotgun (WGS) entry which is preliminary data.</text>
</comment>
<dbReference type="EMBL" id="BGZK01002055">
    <property type="protein sequence ID" value="GBP90086.1"/>
    <property type="molecule type" value="Genomic_DNA"/>
</dbReference>
<dbReference type="OrthoDB" id="10250638at2759"/>
<evidence type="ECO:0000313" key="2">
    <source>
        <dbReference type="Proteomes" id="UP000299102"/>
    </source>
</evidence>
<organism evidence="1 2">
    <name type="scientific">Eumeta variegata</name>
    <name type="common">Bagworm moth</name>
    <name type="synonym">Eumeta japonica</name>
    <dbReference type="NCBI Taxonomy" id="151549"/>
    <lineage>
        <taxon>Eukaryota</taxon>
        <taxon>Metazoa</taxon>
        <taxon>Ecdysozoa</taxon>
        <taxon>Arthropoda</taxon>
        <taxon>Hexapoda</taxon>
        <taxon>Insecta</taxon>
        <taxon>Pterygota</taxon>
        <taxon>Neoptera</taxon>
        <taxon>Endopterygota</taxon>
        <taxon>Lepidoptera</taxon>
        <taxon>Glossata</taxon>
        <taxon>Ditrysia</taxon>
        <taxon>Tineoidea</taxon>
        <taxon>Psychidae</taxon>
        <taxon>Oiketicinae</taxon>
        <taxon>Eumeta</taxon>
    </lineage>
</organism>
<reference evidence="1 2" key="1">
    <citation type="journal article" date="2019" name="Commun. Biol.">
        <title>The bagworm genome reveals a unique fibroin gene that provides high tensile strength.</title>
        <authorList>
            <person name="Kono N."/>
            <person name="Nakamura H."/>
            <person name="Ohtoshi R."/>
            <person name="Tomita M."/>
            <person name="Numata K."/>
            <person name="Arakawa K."/>
        </authorList>
    </citation>
    <scope>NUCLEOTIDE SEQUENCE [LARGE SCALE GENOMIC DNA]</scope>
</reference>
<name>A0A4C1ZNN0_EUMVA</name>